<sequence length="591" mass="67701">MAAWIQRIISCRRFACYLLLFGAIVAADIDVVNIDVKGFSVGYVSRSVDLSTQIVKEKWLVDLEADDSTSGKLPTQFFLAYQMDNFDKIAFFEVLPLWSSLARLNDKVTILNASAVNVKQKLAVYVGSHYAYLPYTVKKQKLIVRLYSDGIPESYSKHIQPVARSGRTITYGPYENIPPYKTEYLKIHFETNAQFLVVASHERILEVSHWGNIAVEENLEVQHRGAILKGPFSRLDYQRDYRESRPSVHQFVMLLPASASDVYYRDSIGNVSTSRMRQLSDAVQLLIQPRFPLFGGWKTAYTIGYNVPSYEYLYHSGDRFCLKMRLLDHLFDNFVDENFVLKIILPEEATDIHFEEPYPVTKRPLERHYTYLDTTGRPVVVIAKSNMVENHIQDFKLYYTWQRSKIVREPMMVSVAALVLFFTIIVCVRLDFSISKVRKQNAVLPFDLKNPAEEGQLKLDELTDSISELHDQRTVACEQWADAIEKYSTNKDAVALAAARKKAEQELKSSTQQINDLQAQLKSISSDAAEKVANVQRLDRSVRDALSAWQQEAERCVAGKVSRQNYQEAAANFRTKINDGMEKNVHMLYSI</sequence>
<evidence type="ECO:0000313" key="13">
    <source>
        <dbReference type="EMBL" id="KFD59103.1"/>
    </source>
</evidence>
<keyword evidence="9 11" id="KW-1133">Transmembrane helix</keyword>
<comment type="pathway">
    <text evidence="3 11">Protein modification; protein glycosylation.</text>
</comment>
<dbReference type="Proteomes" id="UP000030758">
    <property type="component" value="Unassembled WGS sequence"/>
</dbReference>
<evidence type="ECO:0000256" key="11">
    <source>
        <dbReference type="RuleBase" id="RU361143"/>
    </source>
</evidence>
<comment type="similarity">
    <text evidence="4 11">Belongs to the OST1 family.</text>
</comment>
<dbReference type="Pfam" id="PF04597">
    <property type="entry name" value="Ribophorin_I"/>
    <property type="match status" value="1"/>
</dbReference>
<gene>
    <name evidence="13" type="ORF">M513_00266</name>
    <name evidence="14" type="ORF">M514_00266</name>
</gene>
<comment type="function">
    <text evidence="1 11">Subunit of the oligosaccharyl transferase (OST) complex that catalyzes the initial transfer of a defined glycan (Glc(3)Man(9)GlcNAc(2) in eukaryotes) from the lipid carrier dolichol-pyrophosphate to an asparagine residue within an Asn-X-Ser/Thr consensus motif in nascent polypeptide chains, the first step in protein N-glycosylation. N-glycosylation occurs cotranslationally and the complex associates with the Sec61 complex at the channel-forming translocon complex that mediates protein translocation across the endoplasmic reticulum (ER). All subunits are required for a maximal enzyme activity.</text>
</comment>
<evidence type="ECO:0000256" key="3">
    <source>
        <dbReference type="ARBA" id="ARBA00004922"/>
    </source>
</evidence>
<evidence type="ECO:0000256" key="10">
    <source>
        <dbReference type="ARBA" id="ARBA00023136"/>
    </source>
</evidence>
<accession>A0A085NEH0</accession>
<proteinExistence type="inferred from homology"/>
<dbReference type="PANTHER" id="PTHR21049">
    <property type="entry name" value="RIBOPHORIN I"/>
    <property type="match status" value="1"/>
</dbReference>
<feature type="coiled-coil region" evidence="12">
    <location>
        <begin position="452"/>
        <end position="527"/>
    </location>
</feature>
<evidence type="ECO:0000313" key="15">
    <source>
        <dbReference type="Proteomes" id="UP000030764"/>
    </source>
</evidence>
<dbReference type="PANTHER" id="PTHR21049:SF0">
    <property type="entry name" value="DOLICHYL-DIPHOSPHOOLIGOSACCHARIDE--PROTEIN GLYCOSYLTRANSFERASE SUBUNIT 1"/>
    <property type="match status" value="1"/>
</dbReference>
<keyword evidence="7 11" id="KW-0732">Signal</keyword>
<evidence type="ECO:0000256" key="5">
    <source>
        <dbReference type="ARBA" id="ARBA00017611"/>
    </source>
</evidence>
<keyword evidence="8 11" id="KW-0256">Endoplasmic reticulum</keyword>
<keyword evidence="10 11" id="KW-0472">Membrane</keyword>
<protein>
    <recommendedName>
        <fullName evidence="5 11">Dolichyl-diphosphooligosaccharide--protein glycosyltransferase subunit 1</fullName>
    </recommendedName>
</protein>
<evidence type="ECO:0000256" key="2">
    <source>
        <dbReference type="ARBA" id="ARBA00004115"/>
    </source>
</evidence>
<dbReference type="AlphaFoldDB" id="A0A085NEH0"/>
<comment type="subunit">
    <text evidence="11">Component of the oligosaccharyltransferase (OST) complex.</text>
</comment>
<evidence type="ECO:0000256" key="7">
    <source>
        <dbReference type="ARBA" id="ARBA00022729"/>
    </source>
</evidence>
<dbReference type="GO" id="GO:0008250">
    <property type="term" value="C:oligosaccharyltransferase complex"/>
    <property type="evidence" value="ECO:0007669"/>
    <property type="project" value="UniProtKB-UniRule"/>
</dbReference>
<comment type="subcellular location">
    <subcellularLocation>
        <location evidence="2 11">Endoplasmic reticulum membrane</location>
        <topology evidence="2 11">Single-pass type I membrane protein</topology>
    </subcellularLocation>
</comment>
<feature type="transmembrane region" description="Helical" evidence="11">
    <location>
        <begin position="411"/>
        <end position="430"/>
    </location>
</feature>
<evidence type="ECO:0000256" key="1">
    <source>
        <dbReference type="ARBA" id="ARBA00002791"/>
    </source>
</evidence>
<evidence type="ECO:0000256" key="12">
    <source>
        <dbReference type="SAM" id="Coils"/>
    </source>
</evidence>
<dbReference type="GO" id="GO:0018279">
    <property type="term" value="P:protein N-linked glycosylation via asparagine"/>
    <property type="evidence" value="ECO:0007669"/>
    <property type="project" value="TreeGrafter"/>
</dbReference>
<dbReference type="Proteomes" id="UP000030764">
    <property type="component" value="Unassembled WGS sequence"/>
</dbReference>
<keyword evidence="15" id="KW-1185">Reference proteome</keyword>
<dbReference type="EMBL" id="KL363182">
    <property type="protein sequence ID" value="KFD59103.1"/>
    <property type="molecule type" value="Genomic_DNA"/>
</dbReference>
<reference evidence="14 15" key="1">
    <citation type="journal article" date="2014" name="Nat. Genet.">
        <title>Genome and transcriptome of the porcine whipworm Trichuris suis.</title>
        <authorList>
            <person name="Jex A.R."/>
            <person name="Nejsum P."/>
            <person name="Schwarz E.M."/>
            <person name="Hu L."/>
            <person name="Young N.D."/>
            <person name="Hall R.S."/>
            <person name="Korhonen P.K."/>
            <person name="Liao S."/>
            <person name="Thamsborg S."/>
            <person name="Xia J."/>
            <person name="Xu P."/>
            <person name="Wang S."/>
            <person name="Scheerlinck J.P."/>
            <person name="Hofmann A."/>
            <person name="Sternberg P.W."/>
            <person name="Wang J."/>
            <person name="Gasser R.B."/>
        </authorList>
    </citation>
    <scope>NUCLEOTIDE SEQUENCE [LARGE SCALE GENOMIC DNA]</scope>
    <source>
        <strain evidence="14">DCEP-RM93F</strain>
        <strain evidence="13">DCEP-RM93M</strain>
    </source>
</reference>
<evidence type="ECO:0000256" key="9">
    <source>
        <dbReference type="ARBA" id="ARBA00022989"/>
    </source>
</evidence>
<feature type="chain" id="PRO_5010393637" description="Dolichyl-diphosphooligosaccharide--protein glycosyltransferase subunit 1" evidence="11">
    <location>
        <begin position="27"/>
        <end position="591"/>
    </location>
</feature>
<feature type="signal peptide" evidence="11">
    <location>
        <begin position="1"/>
        <end position="26"/>
    </location>
</feature>
<evidence type="ECO:0000256" key="4">
    <source>
        <dbReference type="ARBA" id="ARBA00008905"/>
    </source>
</evidence>
<evidence type="ECO:0000313" key="14">
    <source>
        <dbReference type="EMBL" id="KFD67866.1"/>
    </source>
</evidence>
<keyword evidence="12" id="KW-0175">Coiled coil</keyword>
<keyword evidence="6 11" id="KW-0812">Transmembrane</keyword>
<evidence type="ECO:0000256" key="6">
    <source>
        <dbReference type="ARBA" id="ARBA00022692"/>
    </source>
</evidence>
<dbReference type="UniPathway" id="UPA00378"/>
<evidence type="ECO:0000256" key="8">
    <source>
        <dbReference type="ARBA" id="ARBA00022824"/>
    </source>
</evidence>
<dbReference type="EMBL" id="KL367510">
    <property type="protein sequence ID" value="KFD67866.1"/>
    <property type="molecule type" value="Genomic_DNA"/>
</dbReference>
<name>A0A085NEH0_9BILA</name>
<dbReference type="InterPro" id="IPR007676">
    <property type="entry name" value="Ribophorin_I"/>
</dbReference>
<organism evidence="14">
    <name type="scientific">Trichuris suis</name>
    <name type="common">pig whipworm</name>
    <dbReference type="NCBI Taxonomy" id="68888"/>
    <lineage>
        <taxon>Eukaryota</taxon>
        <taxon>Metazoa</taxon>
        <taxon>Ecdysozoa</taxon>
        <taxon>Nematoda</taxon>
        <taxon>Enoplea</taxon>
        <taxon>Dorylaimia</taxon>
        <taxon>Trichinellida</taxon>
        <taxon>Trichuridae</taxon>
        <taxon>Trichuris</taxon>
    </lineage>
</organism>